<name>A0A6C0DZG8_9ZZZZ</name>
<sequence length="148" mass="17124">MFKRVTNSDLENKMDVLETRFLVLIKKIECLNSKLEVMSENIYVLVESFNIYKADVIKNVEFIIDHAYKDTHNYKENVLSINAQSNEAIQQIGATLLNIQNLMGSITDDNVVLRQKLLLEERVRSIENDIDILQKTIANKLKIIDNLL</sequence>
<evidence type="ECO:0000313" key="1">
    <source>
        <dbReference type="EMBL" id="QHT22287.1"/>
    </source>
</evidence>
<dbReference type="AlphaFoldDB" id="A0A6C0DZG8"/>
<dbReference type="EMBL" id="MN739708">
    <property type="protein sequence ID" value="QHT22287.1"/>
    <property type="molecule type" value="Genomic_DNA"/>
</dbReference>
<organism evidence="1">
    <name type="scientific">viral metagenome</name>
    <dbReference type="NCBI Taxonomy" id="1070528"/>
    <lineage>
        <taxon>unclassified sequences</taxon>
        <taxon>metagenomes</taxon>
        <taxon>organismal metagenomes</taxon>
    </lineage>
</organism>
<accession>A0A6C0DZG8</accession>
<protein>
    <submittedName>
        <fullName evidence="1">Uncharacterized protein</fullName>
    </submittedName>
</protein>
<proteinExistence type="predicted"/>
<reference evidence="1" key="1">
    <citation type="journal article" date="2020" name="Nature">
        <title>Giant virus diversity and host interactions through global metagenomics.</title>
        <authorList>
            <person name="Schulz F."/>
            <person name="Roux S."/>
            <person name="Paez-Espino D."/>
            <person name="Jungbluth S."/>
            <person name="Walsh D.A."/>
            <person name="Denef V.J."/>
            <person name="McMahon K.D."/>
            <person name="Konstantinidis K.T."/>
            <person name="Eloe-Fadrosh E.A."/>
            <person name="Kyrpides N.C."/>
            <person name="Woyke T."/>
        </authorList>
    </citation>
    <scope>NUCLEOTIDE SEQUENCE</scope>
    <source>
        <strain evidence="1">GVMAG-M-3300023179-107</strain>
    </source>
</reference>